<dbReference type="EMBL" id="KN847502">
    <property type="protein sequence ID" value="KIW09773.1"/>
    <property type="molecule type" value="Genomic_DNA"/>
</dbReference>
<dbReference type="InterPro" id="IPR013785">
    <property type="entry name" value="Aldolase_TIM"/>
</dbReference>
<feature type="binding site" evidence="2">
    <location>
        <position position="86"/>
    </location>
    <ligand>
        <name>Zn(2+)</name>
        <dbReference type="ChEBI" id="CHEBI:29105"/>
        <label>1</label>
        <note>catalytic</note>
    </ligand>
</feature>
<comment type="function">
    <text evidence="3">Catalyzes the aldol condensation of dihydroxyacetone phosphate (DHAP or glycerone-phosphate) with glyceraldehyde 3-phosphate (G3P) to form fructose 1,6-bisphosphate (FBP) in gluconeogenesis and the reverse reaction in glycolysis.</text>
</comment>
<dbReference type="PANTHER" id="PTHR30304:SF0">
    <property type="entry name" value="D-TAGATOSE-1,6-BISPHOSPHATE ALDOLASE SUBUNIT GATY-RELATED"/>
    <property type="match status" value="1"/>
</dbReference>
<keyword evidence="5" id="KW-1185">Reference proteome</keyword>
<evidence type="ECO:0000256" key="2">
    <source>
        <dbReference type="PIRSR" id="PIRSR001359-3"/>
    </source>
</evidence>
<dbReference type="HOGENOM" id="CLU_040088_4_1_1"/>
<feature type="active site" description="Proton donor" evidence="1">
    <location>
        <position position="85"/>
    </location>
</feature>
<dbReference type="EC" id="4.1.2.13" evidence="3"/>
<dbReference type="InterPro" id="IPR050246">
    <property type="entry name" value="Class_II_FBP_aldolase"/>
</dbReference>
<keyword evidence="3" id="KW-0324">Glycolysis</keyword>
<dbReference type="GeneID" id="27338956"/>
<accession>A0A0D2ASS0</accession>
<sequence>MLEFPYSNLTYQILHAASKGKYAVGAYNCYNDDGVIAVIRAAERRKSPAIIQLFPWTLHFQGPEFVRYVVRAAHAASVPVAVHLDHCIKQEDIDLALTLPFDSIMIDASTLDEADNVALCAEIIQRACKAGITVEVETGRIEGGEDGLPNVDLGTIYTDPQKAREFISRAGAHFLAPSFGNIHGGYPPGGAEKSWDLALLESIRHAVTDAVPIALHGTHPVSDELFLKAIACGVSKINVNRTVRDEYTNFVAESYGKLELTTLKVQGAEIYTKSVERIMDLFGSSGKQYDVASLLASLN</sequence>
<comment type="catalytic activity">
    <reaction evidence="3">
        <text>beta-D-fructose 1,6-bisphosphate = D-glyceraldehyde 3-phosphate + dihydroxyacetone phosphate</text>
        <dbReference type="Rhea" id="RHEA:14729"/>
        <dbReference type="ChEBI" id="CHEBI:32966"/>
        <dbReference type="ChEBI" id="CHEBI:57642"/>
        <dbReference type="ChEBI" id="CHEBI:59776"/>
        <dbReference type="EC" id="4.1.2.13"/>
    </reaction>
</comment>
<evidence type="ECO:0000256" key="1">
    <source>
        <dbReference type="PIRSR" id="PIRSR001359-1"/>
    </source>
</evidence>
<reference evidence="4 5" key="1">
    <citation type="submission" date="2015-01" db="EMBL/GenBank/DDBJ databases">
        <title>The Genome Sequence of Exophiala spinifera CBS89968.</title>
        <authorList>
            <consortium name="The Broad Institute Genomics Platform"/>
            <person name="Cuomo C."/>
            <person name="de Hoog S."/>
            <person name="Gorbushina A."/>
            <person name="Stielow B."/>
            <person name="Teixiera M."/>
            <person name="Abouelleil A."/>
            <person name="Chapman S.B."/>
            <person name="Priest M."/>
            <person name="Young S.K."/>
            <person name="Wortman J."/>
            <person name="Nusbaum C."/>
            <person name="Birren B."/>
        </authorList>
    </citation>
    <scope>NUCLEOTIDE SEQUENCE [LARGE SCALE GENOMIC DNA]</scope>
    <source>
        <strain evidence="4 5">CBS 89968</strain>
    </source>
</reference>
<keyword evidence="2 3" id="KW-0479">Metal-binding</keyword>
<evidence type="ECO:0000313" key="4">
    <source>
        <dbReference type="EMBL" id="KIW09773.1"/>
    </source>
</evidence>
<dbReference type="SUPFAM" id="SSF51569">
    <property type="entry name" value="Aldolase"/>
    <property type="match status" value="1"/>
</dbReference>
<dbReference type="STRING" id="91928.A0A0D2ASS0"/>
<gene>
    <name evidence="4" type="ORF">PV08_11873</name>
</gene>
<dbReference type="RefSeq" id="XP_016229989.1">
    <property type="nucleotide sequence ID" value="XM_016386181.1"/>
</dbReference>
<feature type="binding site" evidence="2">
    <location>
        <position position="107"/>
    </location>
    <ligand>
        <name>Zn(2+)</name>
        <dbReference type="ChEBI" id="CHEBI:29105"/>
        <label>2</label>
    </ligand>
</feature>
<protein>
    <recommendedName>
        <fullName evidence="3">Fructose-bisphosphate aldolase</fullName>
        <shortName evidence="3">FBP aldolase</shortName>
        <ecNumber evidence="3">4.1.2.13</ecNumber>
    </recommendedName>
</protein>
<feature type="binding site" evidence="2">
    <location>
        <position position="216"/>
    </location>
    <ligand>
        <name>Zn(2+)</name>
        <dbReference type="ChEBI" id="CHEBI:29105"/>
        <label>1</label>
        <note>catalytic</note>
    </ligand>
</feature>
<comment type="cofactor">
    <cofactor evidence="2 3">
        <name>Zn(2+)</name>
        <dbReference type="ChEBI" id="CHEBI:29105"/>
    </cofactor>
    <text evidence="2 3">Binds 2 Zn(2+) ions per subunit. One is catalytic and the other provides a structural contribution.</text>
</comment>
<dbReference type="OrthoDB" id="2558351at2759"/>
<dbReference type="Gene3D" id="3.20.20.70">
    <property type="entry name" value="Aldolase class I"/>
    <property type="match status" value="1"/>
</dbReference>
<dbReference type="AlphaFoldDB" id="A0A0D2ASS0"/>
<dbReference type="Pfam" id="PF01116">
    <property type="entry name" value="F_bP_aldolase"/>
    <property type="match status" value="1"/>
</dbReference>
<dbReference type="UniPathway" id="UPA00109">
    <property type="reaction ID" value="UER00183"/>
</dbReference>
<keyword evidence="2 3" id="KW-0862">Zinc</keyword>
<comment type="pathway">
    <text evidence="3">Carbohydrate degradation; glycolysis; D-glyceraldehyde 3-phosphate and glycerone phosphate from D-glucose: step 4/4.</text>
</comment>
<dbReference type="VEuPathDB" id="FungiDB:PV08_11873"/>
<feature type="binding site" evidence="2">
    <location>
        <position position="137"/>
    </location>
    <ligand>
        <name>Zn(2+)</name>
        <dbReference type="ChEBI" id="CHEBI:29105"/>
        <label>2</label>
    </ligand>
</feature>
<keyword evidence="3" id="KW-0456">Lyase</keyword>
<dbReference type="PIRSF" id="PIRSF001359">
    <property type="entry name" value="F_bP_aldolase_II"/>
    <property type="match status" value="1"/>
</dbReference>
<dbReference type="Proteomes" id="UP000053328">
    <property type="component" value="Unassembled WGS sequence"/>
</dbReference>
<dbReference type="PANTHER" id="PTHR30304">
    <property type="entry name" value="D-TAGATOSE-1,6-BISPHOSPHATE ALDOLASE"/>
    <property type="match status" value="1"/>
</dbReference>
<evidence type="ECO:0000256" key="3">
    <source>
        <dbReference type="RuleBase" id="RU366023"/>
    </source>
</evidence>
<comment type="similarity">
    <text evidence="3">Belongs to the class II fructose-bisphosphate aldolase family.</text>
</comment>
<name>A0A0D2ASS0_9EURO</name>
<feature type="binding site" evidence="2">
    <location>
        <position position="183"/>
    </location>
    <ligand>
        <name>Zn(2+)</name>
        <dbReference type="ChEBI" id="CHEBI:29105"/>
        <label>1</label>
        <note>catalytic</note>
    </ligand>
</feature>
<evidence type="ECO:0000313" key="5">
    <source>
        <dbReference type="Proteomes" id="UP000053328"/>
    </source>
</evidence>
<proteinExistence type="inferred from homology"/>
<organism evidence="4 5">
    <name type="scientific">Exophiala spinifera</name>
    <dbReference type="NCBI Taxonomy" id="91928"/>
    <lineage>
        <taxon>Eukaryota</taxon>
        <taxon>Fungi</taxon>
        <taxon>Dikarya</taxon>
        <taxon>Ascomycota</taxon>
        <taxon>Pezizomycotina</taxon>
        <taxon>Eurotiomycetes</taxon>
        <taxon>Chaetothyriomycetidae</taxon>
        <taxon>Chaetothyriales</taxon>
        <taxon>Herpotrichiellaceae</taxon>
        <taxon>Exophiala</taxon>
    </lineage>
</organism>
<dbReference type="InterPro" id="IPR000771">
    <property type="entry name" value="FBA_II"/>
</dbReference>
<dbReference type="GO" id="GO:0004332">
    <property type="term" value="F:fructose-bisphosphate aldolase activity"/>
    <property type="evidence" value="ECO:0007669"/>
    <property type="project" value="UniProtKB-EC"/>
</dbReference>
<dbReference type="GO" id="GO:0008270">
    <property type="term" value="F:zinc ion binding"/>
    <property type="evidence" value="ECO:0007669"/>
    <property type="project" value="UniProtKB-UniRule"/>
</dbReference>
<dbReference type="GO" id="GO:0006096">
    <property type="term" value="P:glycolytic process"/>
    <property type="evidence" value="ECO:0007669"/>
    <property type="project" value="UniProtKB-UniPathway"/>
</dbReference>